<dbReference type="AlphaFoldDB" id="A0A222FP21"/>
<dbReference type="Gene3D" id="3.40.50.2300">
    <property type="match status" value="1"/>
</dbReference>
<feature type="coiled-coil region" evidence="3">
    <location>
        <begin position="239"/>
        <end position="277"/>
    </location>
</feature>
<organism evidence="6 7">
    <name type="scientific">Bacterioplanes sanyensis</name>
    <dbReference type="NCBI Taxonomy" id="1249553"/>
    <lineage>
        <taxon>Bacteria</taxon>
        <taxon>Pseudomonadati</taxon>
        <taxon>Pseudomonadota</taxon>
        <taxon>Gammaproteobacteria</taxon>
        <taxon>Oceanospirillales</taxon>
        <taxon>Oceanospirillaceae</taxon>
        <taxon>Bacterioplanes</taxon>
    </lineage>
</organism>
<evidence type="ECO:0000313" key="6">
    <source>
        <dbReference type="EMBL" id="ASP40264.1"/>
    </source>
</evidence>
<dbReference type="SMART" id="SM00448">
    <property type="entry name" value="REC"/>
    <property type="match status" value="1"/>
</dbReference>
<sequence>MTIDLMSTTDHISGLISRNLIMPVKNALVVDDSKSARLMLQRLLSRMNVQVDLVESAEAALKFLETQSPDVIFMDHMMPGMDGLEATQLIKANPKTAAIPTIMYTSKEGDDYVQEARSHGAHGVLPKPANQEAVMAVMAALDAPAANDEKPNNNIALAEVDRLVQRQLKRALTEAKGEIAAGLDSTTQQLQQAQHHELERLQQNLQTTLQQELVQQLTPEALFAKTQKQQQRVAIQVAKQMSERQSERLLLQLQQSEERQQQALQQLQAQQQQQLKRAMMVASVAGTVLGATIAIVISALI</sequence>
<dbReference type="PANTHER" id="PTHR44591">
    <property type="entry name" value="STRESS RESPONSE REGULATOR PROTEIN 1"/>
    <property type="match status" value="1"/>
</dbReference>
<evidence type="ECO:0000256" key="2">
    <source>
        <dbReference type="PROSITE-ProRule" id="PRU00169"/>
    </source>
</evidence>
<feature type="domain" description="Response regulatory" evidence="5">
    <location>
        <begin position="26"/>
        <end position="142"/>
    </location>
</feature>
<evidence type="ECO:0000313" key="7">
    <source>
        <dbReference type="Proteomes" id="UP000202440"/>
    </source>
</evidence>
<keyword evidence="1 2" id="KW-0597">Phosphoprotein</keyword>
<dbReference type="Proteomes" id="UP000202440">
    <property type="component" value="Chromosome"/>
</dbReference>
<dbReference type="PANTHER" id="PTHR44591:SF3">
    <property type="entry name" value="RESPONSE REGULATORY DOMAIN-CONTAINING PROTEIN"/>
    <property type="match status" value="1"/>
</dbReference>
<dbReference type="InterPro" id="IPR050595">
    <property type="entry name" value="Bact_response_regulator"/>
</dbReference>
<dbReference type="Pfam" id="PF00072">
    <property type="entry name" value="Response_reg"/>
    <property type="match status" value="1"/>
</dbReference>
<name>A0A222FP21_9GAMM</name>
<keyword evidence="3" id="KW-0175">Coiled coil</keyword>
<evidence type="ECO:0000256" key="1">
    <source>
        <dbReference type="ARBA" id="ARBA00022553"/>
    </source>
</evidence>
<dbReference type="CDD" id="cd00156">
    <property type="entry name" value="REC"/>
    <property type="match status" value="1"/>
</dbReference>
<dbReference type="KEGG" id="bsan:CHH28_16970"/>
<keyword evidence="4" id="KW-1133">Transmembrane helix</keyword>
<keyword evidence="4" id="KW-0812">Transmembrane</keyword>
<gene>
    <name evidence="6" type="ORF">CHH28_16970</name>
</gene>
<dbReference type="PROSITE" id="PS50110">
    <property type="entry name" value="RESPONSE_REGULATORY"/>
    <property type="match status" value="1"/>
</dbReference>
<reference evidence="6 7" key="1">
    <citation type="submission" date="2017-07" db="EMBL/GenBank/DDBJ databases">
        <title>Annotated genome sequence of Bacterioplanes sanyensis isolated from Red Sea.</title>
        <authorList>
            <person name="Rehman Z.U."/>
        </authorList>
    </citation>
    <scope>NUCLEOTIDE SEQUENCE [LARGE SCALE GENOMIC DNA]</scope>
    <source>
        <strain evidence="6 7">NV9</strain>
    </source>
</reference>
<evidence type="ECO:0000256" key="3">
    <source>
        <dbReference type="SAM" id="Coils"/>
    </source>
</evidence>
<dbReference type="InterPro" id="IPR011006">
    <property type="entry name" value="CheY-like_superfamily"/>
</dbReference>
<proteinExistence type="predicted"/>
<dbReference type="SUPFAM" id="SSF52172">
    <property type="entry name" value="CheY-like"/>
    <property type="match status" value="1"/>
</dbReference>
<protein>
    <recommendedName>
        <fullName evidence="5">Response regulatory domain-containing protein</fullName>
    </recommendedName>
</protein>
<keyword evidence="4" id="KW-0472">Membrane</keyword>
<feature type="modified residue" description="4-aspartylphosphate" evidence="2">
    <location>
        <position position="75"/>
    </location>
</feature>
<dbReference type="GO" id="GO:0000160">
    <property type="term" value="P:phosphorelay signal transduction system"/>
    <property type="evidence" value="ECO:0007669"/>
    <property type="project" value="InterPro"/>
</dbReference>
<feature type="transmembrane region" description="Helical" evidence="4">
    <location>
        <begin position="278"/>
        <end position="300"/>
    </location>
</feature>
<dbReference type="InterPro" id="IPR001789">
    <property type="entry name" value="Sig_transdc_resp-reg_receiver"/>
</dbReference>
<evidence type="ECO:0000256" key="4">
    <source>
        <dbReference type="SAM" id="Phobius"/>
    </source>
</evidence>
<keyword evidence="7" id="KW-1185">Reference proteome</keyword>
<evidence type="ECO:0000259" key="5">
    <source>
        <dbReference type="PROSITE" id="PS50110"/>
    </source>
</evidence>
<accession>A0A222FP21</accession>
<dbReference type="EMBL" id="CP022530">
    <property type="protein sequence ID" value="ASP40264.1"/>
    <property type="molecule type" value="Genomic_DNA"/>
</dbReference>